<evidence type="ECO:0000313" key="3">
    <source>
        <dbReference type="EMBL" id="PKU70962.1"/>
    </source>
</evidence>
<protein>
    <submittedName>
        <fullName evidence="3">G-type lectin S-receptor-like serine/threonine-protein kinase</fullName>
    </submittedName>
</protein>
<dbReference type="AlphaFoldDB" id="A0A2I0W5M8"/>
<keyword evidence="3" id="KW-0418">Kinase</keyword>
<keyword evidence="1" id="KW-0812">Transmembrane</keyword>
<reference evidence="3 4" key="1">
    <citation type="journal article" date="2016" name="Sci. Rep.">
        <title>The Dendrobium catenatum Lindl. genome sequence provides insights into polysaccharide synthase, floral development and adaptive evolution.</title>
        <authorList>
            <person name="Zhang G.Q."/>
            <person name="Xu Q."/>
            <person name="Bian C."/>
            <person name="Tsai W.C."/>
            <person name="Yeh C.M."/>
            <person name="Liu K.W."/>
            <person name="Yoshida K."/>
            <person name="Zhang L.S."/>
            <person name="Chang S.B."/>
            <person name="Chen F."/>
            <person name="Shi Y."/>
            <person name="Su Y.Y."/>
            <person name="Zhang Y.Q."/>
            <person name="Chen L.J."/>
            <person name="Yin Y."/>
            <person name="Lin M."/>
            <person name="Huang H."/>
            <person name="Deng H."/>
            <person name="Wang Z.W."/>
            <person name="Zhu S.L."/>
            <person name="Zhao X."/>
            <person name="Deng C."/>
            <person name="Niu S.C."/>
            <person name="Huang J."/>
            <person name="Wang M."/>
            <person name="Liu G.H."/>
            <person name="Yang H.J."/>
            <person name="Xiao X.J."/>
            <person name="Hsiao Y.Y."/>
            <person name="Wu W.L."/>
            <person name="Chen Y.Y."/>
            <person name="Mitsuda N."/>
            <person name="Ohme-Takagi M."/>
            <person name="Luo Y.B."/>
            <person name="Van de Peer Y."/>
            <person name="Liu Z.J."/>
        </authorList>
    </citation>
    <scope>NUCLEOTIDE SEQUENCE [LARGE SCALE GENOMIC DNA]</scope>
    <source>
        <tissue evidence="3">The whole plant</tissue>
    </source>
</reference>
<evidence type="ECO:0000313" key="4">
    <source>
        <dbReference type="Proteomes" id="UP000233837"/>
    </source>
</evidence>
<feature type="chain" id="PRO_5014172299" evidence="2">
    <location>
        <begin position="22"/>
        <end position="145"/>
    </location>
</feature>
<keyword evidence="1" id="KW-0472">Membrane</keyword>
<keyword evidence="3" id="KW-0430">Lectin</keyword>
<keyword evidence="3" id="KW-0808">Transferase</keyword>
<feature type="signal peptide" evidence="2">
    <location>
        <begin position="1"/>
        <end position="21"/>
    </location>
</feature>
<accession>A0A2I0W5M8</accession>
<reference evidence="3 4" key="2">
    <citation type="journal article" date="2017" name="Nature">
        <title>The Apostasia genome and the evolution of orchids.</title>
        <authorList>
            <person name="Zhang G.Q."/>
            <person name="Liu K.W."/>
            <person name="Li Z."/>
            <person name="Lohaus R."/>
            <person name="Hsiao Y.Y."/>
            <person name="Niu S.C."/>
            <person name="Wang J.Y."/>
            <person name="Lin Y.C."/>
            <person name="Xu Q."/>
            <person name="Chen L.J."/>
            <person name="Yoshida K."/>
            <person name="Fujiwara S."/>
            <person name="Wang Z.W."/>
            <person name="Zhang Y.Q."/>
            <person name="Mitsuda N."/>
            <person name="Wang M."/>
            <person name="Liu G.H."/>
            <person name="Pecoraro L."/>
            <person name="Huang H.X."/>
            <person name="Xiao X.J."/>
            <person name="Lin M."/>
            <person name="Wu X.Y."/>
            <person name="Wu W.L."/>
            <person name="Chen Y.Y."/>
            <person name="Chang S.B."/>
            <person name="Sakamoto S."/>
            <person name="Ohme-Takagi M."/>
            <person name="Yagi M."/>
            <person name="Zeng S.J."/>
            <person name="Shen C.Y."/>
            <person name="Yeh C.M."/>
            <person name="Luo Y.B."/>
            <person name="Tsai W.C."/>
            <person name="Van de Peer Y."/>
            <person name="Liu Z.J."/>
        </authorList>
    </citation>
    <scope>NUCLEOTIDE SEQUENCE [LARGE SCALE GENOMIC DNA]</scope>
    <source>
        <tissue evidence="3">The whole plant</tissue>
    </source>
</reference>
<dbReference type="GO" id="GO:0016301">
    <property type="term" value="F:kinase activity"/>
    <property type="evidence" value="ECO:0007669"/>
    <property type="project" value="UniProtKB-KW"/>
</dbReference>
<keyword evidence="4" id="KW-1185">Reference proteome</keyword>
<dbReference type="GO" id="GO:0030246">
    <property type="term" value="F:carbohydrate binding"/>
    <property type="evidence" value="ECO:0007669"/>
    <property type="project" value="UniProtKB-KW"/>
</dbReference>
<evidence type="ECO:0000256" key="1">
    <source>
        <dbReference type="SAM" id="Phobius"/>
    </source>
</evidence>
<evidence type="ECO:0000256" key="2">
    <source>
        <dbReference type="SAM" id="SignalP"/>
    </source>
</evidence>
<dbReference type="EMBL" id="KZ502903">
    <property type="protein sequence ID" value="PKU70962.1"/>
    <property type="molecule type" value="Genomic_DNA"/>
</dbReference>
<proteinExistence type="predicted"/>
<dbReference type="Proteomes" id="UP000233837">
    <property type="component" value="Unassembled WGS sequence"/>
</dbReference>
<organism evidence="3 4">
    <name type="scientific">Dendrobium catenatum</name>
    <dbReference type="NCBI Taxonomy" id="906689"/>
    <lineage>
        <taxon>Eukaryota</taxon>
        <taxon>Viridiplantae</taxon>
        <taxon>Streptophyta</taxon>
        <taxon>Embryophyta</taxon>
        <taxon>Tracheophyta</taxon>
        <taxon>Spermatophyta</taxon>
        <taxon>Magnoliopsida</taxon>
        <taxon>Liliopsida</taxon>
        <taxon>Asparagales</taxon>
        <taxon>Orchidaceae</taxon>
        <taxon>Epidendroideae</taxon>
        <taxon>Malaxideae</taxon>
        <taxon>Dendrobiinae</taxon>
        <taxon>Dendrobium</taxon>
    </lineage>
</organism>
<keyword evidence="1" id="KW-1133">Transmembrane helix</keyword>
<keyword evidence="3" id="KW-0675">Receptor</keyword>
<name>A0A2I0W5M8_9ASPA</name>
<keyword evidence="2" id="KW-0732">Signal</keyword>
<sequence length="145" mass="15973">MEYRSFFLPLLTIIAFAAAAAQPHSNITLSSIFTTTTAGAINLSWLSPSSDFAFGFLPLPTNSSLFLLVIWFANLPITKTLIWTPNQGKPLHPHHRSTDLPPSSHWNRSLKHRCSGKPPMLPCSILATSFLWLLIAPFSGIAFPT</sequence>
<feature type="transmembrane region" description="Helical" evidence="1">
    <location>
        <begin position="120"/>
        <end position="143"/>
    </location>
</feature>
<feature type="transmembrane region" description="Helical" evidence="1">
    <location>
        <begin position="52"/>
        <end position="73"/>
    </location>
</feature>
<gene>
    <name evidence="3" type="ORF">MA16_Dca016265</name>
</gene>